<protein>
    <submittedName>
        <fullName evidence="2">Aminopeptidase P family N-terminal domain-containing protein</fullName>
    </submittedName>
</protein>
<dbReference type="Gene3D" id="3.40.350.10">
    <property type="entry name" value="Creatinase/prolidase N-terminal domain"/>
    <property type="match status" value="1"/>
</dbReference>
<dbReference type="InterPro" id="IPR000587">
    <property type="entry name" value="Creatinase_N"/>
</dbReference>
<comment type="caution">
    <text evidence="2">The sequence shown here is derived from an EMBL/GenBank/DDBJ whole genome shotgun (WGS) entry which is preliminary data.</text>
</comment>
<dbReference type="AlphaFoldDB" id="A0A9D1FX22"/>
<evidence type="ECO:0000259" key="1">
    <source>
        <dbReference type="Pfam" id="PF01321"/>
    </source>
</evidence>
<dbReference type="Proteomes" id="UP000824139">
    <property type="component" value="Unassembled WGS sequence"/>
</dbReference>
<reference evidence="2" key="1">
    <citation type="submission" date="2020-10" db="EMBL/GenBank/DDBJ databases">
        <authorList>
            <person name="Gilroy R."/>
        </authorList>
    </citation>
    <scope>NUCLEOTIDE SEQUENCE</scope>
    <source>
        <strain evidence="2">CHK152-2994</strain>
    </source>
</reference>
<dbReference type="GO" id="GO:0004177">
    <property type="term" value="F:aminopeptidase activity"/>
    <property type="evidence" value="ECO:0007669"/>
    <property type="project" value="UniProtKB-KW"/>
</dbReference>
<dbReference type="Pfam" id="PF01321">
    <property type="entry name" value="Creatinase_N"/>
    <property type="match status" value="1"/>
</dbReference>
<keyword evidence="2" id="KW-0378">Hydrolase</keyword>
<reference evidence="2" key="2">
    <citation type="journal article" date="2021" name="PeerJ">
        <title>Extensive microbial diversity within the chicken gut microbiome revealed by metagenomics and culture.</title>
        <authorList>
            <person name="Gilroy R."/>
            <person name="Ravi A."/>
            <person name="Getino M."/>
            <person name="Pursley I."/>
            <person name="Horton D.L."/>
            <person name="Alikhan N.F."/>
            <person name="Baker D."/>
            <person name="Gharbi K."/>
            <person name="Hall N."/>
            <person name="Watson M."/>
            <person name="Adriaenssens E.M."/>
            <person name="Foster-Nyarko E."/>
            <person name="Jarju S."/>
            <person name="Secka A."/>
            <person name="Antonio M."/>
            <person name="Oren A."/>
            <person name="Chaudhuri R.R."/>
            <person name="La Ragione R."/>
            <person name="Hildebrand F."/>
            <person name="Pallen M.J."/>
        </authorList>
    </citation>
    <scope>NUCLEOTIDE SEQUENCE</scope>
    <source>
        <strain evidence="2">CHK152-2994</strain>
    </source>
</reference>
<feature type="non-terminal residue" evidence="2">
    <location>
        <position position="208"/>
    </location>
</feature>
<evidence type="ECO:0000313" key="2">
    <source>
        <dbReference type="EMBL" id="HIS82996.1"/>
    </source>
</evidence>
<dbReference type="SUPFAM" id="SSF53092">
    <property type="entry name" value="Creatinase/prolidase N-terminal domain"/>
    <property type="match status" value="1"/>
</dbReference>
<sequence length="208" mass="23462">MNELLSSAREFMKREKVDFLLVNSTNEFLVEYNDLKENARYKLTGFSGSTGDALLGFDRLYLFVDGRYHIQADLEVNPEIVAVVKLLAGQSQLTEMAKQIPANAVVGVCSKKNSQARVEAMEKHFKVKLLQEDGIETSAPDFGVIEDISEDLCGLSSDEKISKIQKTLQIHESILFTNPEDVSYLYNKRDFSRRYSSKITGKALISKH</sequence>
<name>A0A9D1FX22_9BACT</name>
<evidence type="ECO:0000313" key="3">
    <source>
        <dbReference type="Proteomes" id="UP000824139"/>
    </source>
</evidence>
<dbReference type="InterPro" id="IPR050422">
    <property type="entry name" value="X-Pro_aminopeptidase_P"/>
</dbReference>
<gene>
    <name evidence="2" type="ORF">IAD41_05250</name>
</gene>
<accession>A0A9D1FX22</accession>
<keyword evidence="2" id="KW-0645">Protease</keyword>
<proteinExistence type="predicted"/>
<keyword evidence="2" id="KW-0031">Aminopeptidase</keyword>
<dbReference type="InterPro" id="IPR029149">
    <property type="entry name" value="Creatin/AminoP/Spt16_N"/>
</dbReference>
<feature type="domain" description="Creatinase N-terminal" evidence="1">
    <location>
        <begin position="6"/>
        <end position="129"/>
    </location>
</feature>
<dbReference type="EMBL" id="DVJO01000112">
    <property type="protein sequence ID" value="HIS82996.1"/>
    <property type="molecule type" value="Genomic_DNA"/>
</dbReference>
<organism evidence="2 3">
    <name type="scientific">Candidatus Scatenecus faecavium</name>
    <dbReference type="NCBI Taxonomy" id="2840915"/>
    <lineage>
        <taxon>Bacteria</taxon>
        <taxon>Candidatus Scatenecus</taxon>
    </lineage>
</organism>
<dbReference type="PANTHER" id="PTHR43763:SF6">
    <property type="entry name" value="XAA-PRO AMINOPEPTIDASE 1"/>
    <property type="match status" value="1"/>
</dbReference>
<dbReference type="PANTHER" id="PTHR43763">
    <property type="entry name" value="XAA-PRO AMINOPEPTIDASE 1"/>
    <property type="match status" value="1"/>
</dbReference>